<proteinExistence type="predicted"/>
<sequence length="301" mass="33452">MLSACPPGTRIISAKPHRTVQLPCPIWIDLELPEGENYRLILRMNYIRGGVEKEAAVLPALVRLGLPVPQVLAGPVIDPTQPGVGAMTILNVLPGQDFLTWGQHATPTQIEWAIGLLLEGVETLHAVTEALDADPIGAHLPHRTLQSELQVIVTTESPWLDDPRFKQAVAILEPRVDAIKTPLAFSNGDYNQGNFLFDGEHLTGLIDFTDPCFEDPHIGMAMYWIHCWNPFDRAGIVERYLERQRLSFADFAPRLALRCLRTLQGGIPVSGGEDIYDEWGFESQADTRQRVLNLLQRALTG</sequence>
<dbReference type="RefSeq" id="WP_160146001.1">
    <property type="nucleotide sequence ID" value="NZ_BIFQ01000001.1"/>
</dbReference>
<dbReference type="OrthoDB" id="148658at2"/>
<feature type="domain" description="Aminoglycoside phosphotransferase" evidence="1">
    <location>
        <begin position="49"/>
        <end position="245"/>
    </location>
</feature>
<dbReference type="EMBL" id="BIFQ01000001">
    <property type="protein sequence ID" value="GCE06820.1"/>
    <property type="molecule type" value="Genomic_DNA"/>
</dbReference>
<evidence type="ECO:0000313" key="3">
    <source>
        <dbReference type="Proteomes" id="UP000287224"/>
    </source>
</evidence>
<evidence type="ECO:0000259" key="1">
    <source>
        <dbReference type="Pfam" id="PF01636"/>
    </source>
</evidence>
<dbReference type="AlphaFoldDB" id="A0A401ZJ02"/>
<evidence type="ECO:0000313" key="2">
    <source>
        <dbReference type="EMBL" id="GCE06820.1"/>
    </source>
</evidence>
<dbReference type="InterPro" id="IPR002575">
    <property type="entry name" value="Aminoglycoside_PTrfase"/>
</dbReference>
<accession>A0A401ZJ02</accession>
<dbReference type="Gene3D" id="3.90.1200.10">
    <property type="match status" value="1"/>
</dbReference>
<comment type="caution">
    <text evidence="2">The sequence shown here is derived from an EMBL/GenBank/DDBJ whole genome shotgun (WGS) entry which is preliminary data.</text>
</comment>
<gene>
    <name evidence="2" type="ORF">KDAU_41490</name>
</gene>
<protein>
    <recommendedName>
        <fullName evidence="1">Aminoglycoside phosphotransferase domain-containing protein</fullName>
    </recommendedName>
</protein>
<name>A0A401ZJ02_9CHLR</name>
<dbReference type="InterPro" id="IPR011009">
    <property type="entry name" value="Kinase-like_dom_sf"/>
</dbReference>
<dbReference type="Proteomes" id="UP000287224">
    <property type="component" value="Unassembled WGS sequence"/>
</dbReference>
<dbReference type="Pfam" id="PF01636">
    <property type="entry name" value="APH"/>
    <property type="match status" value="1"/>
</dbReference>
<keyword evidence="3" id="KW-1185">Reference proteome</keyword>
<reference evidence="3" key="1">
    <citation type="submission" date="2018-12" db="EMBL/GenBank/DDBJ databases">
        <title>Tengunoibacter tsumagoiensis gen. nov., sp. nov., Dictyobacter kobayashii sp. nov., D. alpinus sp. nov., and D. joshuensis sp. nov. and description of Dictyobacteraceae fam. nov. within the order Ktedonobacterales isolated from Tengu-no-mugimeshi.</title>
        <authorList>
            <person name="Wang C.M."/>
            <person name="Zheng Y."/>
            <person name="Sakai Y."/>
            <person name="Toyoda A."/>
            <person name="Minakuchi Y."/>
            <person name="Abe K."/>
            <person name="Yokota A."/>
            <person name="Yabe S."/>
        </authorList>
    </citation>
    <scope>NUCLEOTIDE SEQUENCE [LARGE SCALE GENOMIC DNA]</scope>
    <source>
        <strain evidence="3">S-27</strain>
    </source>
</reference>
<dbReference type="SUPFAM" id="SSF56112">
    <property type="entry name" value="Protein kinase-like (PK-like)"/>
    <property type="match status" value="1"/>
</dbReference>
<organism evidence="2 3">
    <name type="scientific">Dictyobacter aurantiacus</name>
    <dbReference type="NCBI Taxonomy" id="1936993"/>
    <lineage>
        <taxon>Bacteria</taxon>
        <taxon>Bacillati</taxon>
        <taxon>Chloroflexota</taxon>
        <taxon>Ktedonobacteria</taxon>
        <taxon>Ktedonobacterales</taxon>
        <taxon>Dictyobacteraceae</taxon>
        <taxon>Dictyobacter</taxon>
    </lineage>
</organism>